<keyword evidence="1" id="KW-1133">Transmembrane helix</keyword>
<keyword evidence="1" id="KW-0472">Membrane</keyword>
<name>A0A059ZS49_ACICK</name>
<dbReference type="eggNOG" id="COG3152">
    <property type="taxonomic scope" value="Bacteria"/>
</dbReference>
<reference evidence="2 3" key="1">
    <citation type="journal article" date="2009" name="J. Bacteriol.">
        <title>Draft genome sequence of the extremely acidophilic bacterium Acidithiobacillus caldus ATCC 51756 reveals metabolic versatility in the genus Acidithiobacillus.</title>
        <authorList>
            <person name="Valdes J."/>
            <person name="Quatrini R."/>
            <person name="Hallberg K."/>
            <person name="Dopson M."/>
            <person name="Valenzuela P.D."/>
            <person name="Holmes D.S."/>
        </authorList>
    </citation>
    <scope>NUCLEOTIDE SEQUENCE [LARGE SCALE GENOMIC DNA]</scope>
    <source>
        <strain evidence="3">ATCC 51756 / DSM 8584 / KU</strain>
    </source>
</reference>
<dbReference type="EMBL" id="CP005986">
    <property type="protein sequence ID" value="AIA54328.1"/>
    <property type="molecule type" value="Genomic_DNA"/>
</dbReference>
<keyword evidence="1" id="KW-0812">Transmembrane</keyword>
<evidence type="ECO:0000313" key="3">
    <source>
        <dbReference type="Proteomes" id="UP000005522"/>
    </source>
</evidence>
<dbReference type="KEGG" id="acz:Acaty_c0438"/>
<dbReference type="PANTHER" id="PTHR34980:SF2">
    <property type="entry name" value="INNER MEMBRANE PROTEIN YHAH-RELATED"/>
    <property type="match status" value="1"/>
</dbReference>
<dbReference type="GO" id="GO:0005886">
    <property type="term" value="C:plasma membrane"/>
    <property type="evidence" value="ECO:0007669"/>
    <property type="project" value="TreeGrafter"/>
</dbReference>
<protein>
    <submittedName>
        <fullName evidence="2">Integral membrane protein</fullName>
    </submittedName>
</protein>
<sequence length="181" mass="20422">MRLLDVLKYEVFFNYFNFTGRTRRVDYWWYRLAYLIILFGPTVIVALIFGDSDIFGDSETKTTTLLGTVLTIFYGIVLLWFAIPELSITVRRLHDAGQSGKWVLAAYVSMFAGFLIGGLAALRLLSPWWLAPVVVSFILIELLMLIFTLLPSRPSGERYGPHVRYGRAVSPKVSGTAETAS</sequence>
<dbReference type="HOGENOM" id="CLU_093674_0_1_6"/>
<feature type="transmembrane region" description="Helical" evidence="1">
    <location>
        <begin position="28"/>
        <end position="50"/>
    </location>
</feature>
<dbReference type="RefSeq" id="WP_004870533.1">
    <property type="nucleotide sequence ID" value="NZ_CP005986.1"/>
</dbReference>
<dbReference type="InterPro" id="IPR008523">
    <property type="entry name" value="DUF805"/>
</dbReference>
<dbReference type="Proteomes" id="UP000005522">
    <property type="component" value="Chromosome"/>
</dbReference>
<dbReference type="Pfam" id="PF05656">
    <property type="entry name" value="DUF805"/>
    <property type="match status" value="1"/>
</dbReference>
<dbReference type="PANTHER" id="PTHR34980">
    <property type="entry name" value="INNER MEMBRANE PROTEIN-RELATED-RELATED"/>
    <property type="match status" value="1"/>
</dbReference>
<gene>
    <name evidence="2" type="ORF">Acaty_c0438</name>
</gene>
<accession>A0A059ZS49</accession>
<feature type="transmembrane region" description="Helical" evidence="1">
    <location>
        <begin position="128"/>
        <end position="150"/>
    </location>
</feature>
<dbReference type="AlphaFoldDB" id="A0A059ZS49"/>
<evidence type="ECO:0000256" key="1">
    <source>
        <dbReference type="SAM" id="Phobius"/>
    </source>
</evidence>
<proteinExistence type="predicted"/>
<feature type="transmembrane region" description="Helical" evidence="1">
    <location>
        <begin position="62"/>
        <end position="83"/>
    </location>
</feature>
<evidence type="ECO:0000313" key="2">
    <source>
        <dbReference type="EMBL" id="AIA54328.1"/>
    </source>
</evidence>
<organism evidence="2 3">
    <name type="scientific">Acidithiobacillus caldus (strain ATCC 51756 / DSM 8584 / KU)</name>
    <dbReference type="NCBI Taxonomy" id="637389"/>
    <lineage>
        <taxon>Bacteria</taxon>
        <taxon>Pseudomonadati</taxon>
        <taxon>Pseudomonadota</taxon>
        <taxon>Acidithiobacillia</taxon>
        <taxon>Acidithiobacillales</taxon>
        <taxon>Acidithiobacillaceae</taxon>
        <taxon>Acidithiobacillus</taxon>
    </lineage>
</organism>
<feature type="transmembrane region" description="Helical" evidence="1">
    <location>
        <begin position="104"/>
        <end position="122"/>
    </location>
</feature>